<dbReference type="Gene3D" id="2.40.30.170">
    <property type="match status" value="1"/>
</dbReference>
<evidence type="ECO:0000259" key="3">
    <source>
        <dbReference type="Pfam" id="PF25954"/>
    </source>
</evidence>
<organism evidence="4 5">
    <name type="scientific">Candidatus Marimicrobium litorale</name>
    <dbReference type="NCBI Taxonomy" id="2518991"/>
    <lineage>
        <taxon>Bacteria</taxon>
        <taxon>Pseudomonadati</taxon>
        <taxon>Pseudomonadota</taxon>
        <taxon>Gammaproteobacteria</taxon>
        <taxon>Cellvibrionales</taxon>
        <taxon>Halieaceae</taxon>
        <taxon>Marimicrobium</taxon>
    </lineage>
</organism>
<gene>
    <name evidence="4" type="ORF">EYC82_01845</name>
</gene>
<evidence type="ECO:0000313" key="5">
    <source>
        <dbReference type="Proteomes" id="UP001143304"/>
    </source>
</evidence>
<evidence type="ECO:0000313" key="4">
    <source>
        <dbReference type="EMBL" id="MCX2976099.1"/>
    </source>
</evidence>
<accession>A0ABT3T1W9</accession>
<dbReference type="SUPFAM" id="SSF111369">
    <property type="entry name" value="HlyD-like secretion proteins"/>
    <property type="match status" value="1"/>
</dbReference>
<evidence type="ECO:0000256" key="1">
    <source>
        <dbReference type="ARBA" id="ARBA00009477"/>
    </source>
</evidence>
<feature type="domain" description="Multidrug resistance protein MdtA-like barrel-sandwich hybrid" evidence="2">
    <location>
        <begin position="67"/>
        <end position="189"/>
    </location>
</feature>
<dbReference type="Gene3D" id="1.10.287.470">
    <property type="entry name" value="Helix hairpin bin"/>
    <property type="match status" value="1"/>
</dbReference>
<sequence>MRAYVFVILLLLLIFGGISGYLYDKYSTLAATDFTPPPITIAAATARAAIWPSELEAVGTLRATRGAQLSAESSGEVMSISVKSGEQVKDGQHILSLNDNRERAHRKRQEANLKLARQLYERDSSLIKKKSIPQTQYDRSVAQLNSAIAQLAETDAQLDHKRIIAPFDGTTGIIKIKVGDYIESGTPITNLQDLSELEVDFSVPDRYVPSLRAGLKIQLTVSAFPEKTFNATLSALDASVDSSTRNLLLRAIIDESDGLLPGMFAHLVIDLDQPTRVVTVPETAVSYSLHGNTVYVLTQSKGQTTANPRVVQTGATRDGQIAILDGLLSSEWIVTAGQNKLYRGARVTIDDDVKL</sequence>
<keyword evidence="5" id="KW-1185">Reference proteome</keyword>
<dbReference type="Gene3D" id="2.40.50.100">
    <property type="match status" value="1"/>
</dbReference>
<dbReference type="RefSeq" id="WP_279247852.1">
    <property type="nucleotide sequence ID" value="NZ_SHNO01000001.1"/>
</dbReference>
<dbReference type="InterPro" id="IPR058792">
    <property type="entry name" value="Beta-barrel_RND_2"/>
</dbReference>
<name>A0ABT3T1W9_9GAMM</name>
<comment type="caution">
    <text evidence="4">The sequence shown here is derived from an EMBL/GenBank/DDBJ whole genome shotgun (WGS) entry which is preliminary data.</text>
</comment>
<reference evidence="4" key="1">
    <citation type="submission" date="2019-02" db="EMBL/GenBank/DDBJ databases">
        <authorList>
            <person name="Li S.-H."/>
        </authorList>
    </citation>
    <scope>NUCLEOTIDE SEQUENCE</scope>
    <source>
        <strain evidence="4">IMCC11814</strain>
    </source>
</reference>
<protein>
    <submittedName>
        <fullName evidence="4">Efflux RND transporter periplasmic adaptor subunit</fullName>
    </submittedName>
</protein>
<dbReference type="Proteomes" id="UP001143304">
    <property type="component" value="Unassembled WGS sequence"/>
</dbReference>
<dbReference type="Pfam" id="PF25954">
    <property type="entry name" value="Beta-barrel_RND_2"/>
    <property type="match status" value="1"/>
</dbReference>
<feature type="domain" description="CusB-like beta-barrel" evidence="3">
    <location>
        <begin position="199"/>
        <end position="268"/>
    </location>
</feature>
<dbReference type="PANTHER" id="PTHR30469:SF11">
    <property type="entry name" value="BLL4320 PROTEIN"/>
    <property type="match status" value="1"/>
</dbReference>
<comment type="similarity">
    <text evidence="1">Belongs to the membrane fusion protein (MFP) (TC 8.A.1) family.</text>
</comment>
<evidence type="ECO:0000259" key="2">
    <source>
        <dbReference type="Pfam" id="PF25917"/>
    </source>
</evidence>
<dbReference type="EMBL" id="SHNO01000001">
    <property type="protein sequence ID" value="MCX2976099.1"/>
    <property type="molecule type" value="Genomic_DNA"/>
</dbReference>
<dbReference type="Pfam" id="PF25917">
    <property type="entry name" value="BSH_RND"/>
    <property type="match status" value="1"/>
</dbReference>
<dbReference type="NCBIfam" id="TIGR01730">
    <property type="entry name" value="RND_mfp"/>
    <property type="match status" value="1"/>
</dbReference>
<proteinExistence type="inferred from homology"/>
<dbReference type="PANTHER" id="PTHR30469">
    <property type="entry name" value="MULTIDRUG RESISTANCE PROTEIN MDTA"/>
    <property type="match status" value="1"/>
</dbReference>
<dbReference type="Gene3D" id="2.40.420.20">
    <property type="match status" value="1"/>
</dbReference>
<dbReference type="InterPro" id="IPR058625">
    <property type="entry name" value="MdtA-like_BSH"/>
</dbReference>
<dbReference type="InterPro" id="IPR006143">
    <property type="entry name" value="RND_pump_MFP"/>
</dbReference>